<dbReference type="PANTHER" id="PTHR40277">
    <property type="entry name" value="BLL5419 PROTEIN"/>
    <property type="match status" value="1"/>
</dbReference>
<evidence type="ECO:0000256" key="6">
    <source>
        <dbReference type="SAM" id="MobiDB-lite"/>
    </source>
</evidence>
<evidence type="ECO:0000256" key="2">
    <source>
        <dbReference type="ARBA" id="ARBA00022475"/>
    </source>
</evidence>
<dbReference type="GO" id="GO:0005886">
    <property type="term" value="C:plasma membrane"/>
    <property type="evidence" value="ECO:0007669"/>
    <property type="project" value="UniProtKB-SubCell"/>
</dbReference>
<accession>A0A7V0T602</accession>
<keyword evidence="4 7" id="KW-1133">Transmembrane helix</keyword>
<feature type="region of interest" description="Disordered" evidence="6">
    <location>
        <begin position="74"/>
        <end position="141"/>
    </location>
</feature>
<proteinExistence type="predicted"/>
<dbReference type="PANTHER" id="PTHR40277:SF1">
    <property type="entry name" value="BLL5419 PROTEIN"/>
    <property type="match status" value="1"/>
</dbReference>
<feature type="transmembrane region" description="Helical" evidence="7">
    <location>
        <begin position="148"/>
        <end position="168"/>
    </location>
</feature>
<protein>
    <submittedName>
        <fullName evidence="8">Flippase-like domain-containing protein</fullName>
    </submittedName>
</protein>
<dbReference type="AlphaFoldDB" id="A0A7V0T602"/>
<feature type="region of interest" description="Disordered" evidence="6">
    <location>
        <begin position="1"/>
        <end position="28"/>
    </location>
</feature>
<dbReference type="EMBL" id="DSBX01000223">
    <property type="protein sequence ID" value="HDQ99825.1"/>
    <property type="molecule type" value="Genomic_DNA"/>
</dbReference>
<feature type="transmembrane region" description="Helical" evidence="7">
    <location>
        <begin position="371"/>
        <end position="394"/>
    </location>
</feature>
<keyword evidence="2" id="KW-1003">Cell membrane</keyword>
<evidence type="ECO:0000256" key="7">
    <source>
        <dbReference type="SAM" id="Phobius"/>
    </source>
</evidence>
<dbReference type="InterPro" id="IPR022791">
    <property type="entry name" value="L-PG_synthase/AglD"/>
</dbReference>
<evidence type="ECO:0000313" key="8">
    <source>
        <dbReference type="EMBL" id="HDQ99825.1"/>
    </source>
</evidence>
<feature type="transmembrane region" description="Helical" evidence="7">
    <location>
        <begin position="188"/>
        <end position="206"/>
    </location>
</feature>
<feature type="transmembrane region" description="Helical" evidence="7">
    <location>
        <begin position="308"/>
        <end position="328"/>
    </location>
</feature>
<evidence type="ECO:0000256" key="1">
    <source>
        <dbReference type="ARBA" id="ARBA00004651"/>
    </source>
</evidence>
<evidence type="ECO:0000256" key="3">
    <source>
        <dbReference type="ARBA" id="ARBA00022692"/>
    </source>
</evidence>
<name>A0A7V0T602_UNCW3</name>
<comment type="caution">
    <text evidence="8">The sequence shown here is derived from an EMBL/GenBank/DDBJ whole genome shotgun (WGS) entry which is preliminary data.</text>
</comment>
<feature type="transmembrane region" description="Helical" evidence="7">
    <location>
        <begin position="268"/>
        <end position="288"/>
    </location>
</feature>
<sequence>MAPLHRAAGRGPGILGDRDPGPAPAAPARHAQVLEPVPGAHRLLRPDCGRVPAYLHAQADALLRHARDGFAVGRFPGRPAGDNPAPVRPRLQAPLVPGDTAGAGRGAVLRGRLPGRDAGDAGRPARGYRTAAPAPGTRGRRVSGRRRWAGTVGRVLLSAFLLGLLLYIFRDKLPEVGRIIARVRPWPLVLAAGWYVVFIIISSWRWQILLAARRLSFSTWYLARVFTLSLFFCKLLPTSIGGDLFRVTYTAPKGRAPDALSATLLDRLIGFVSLLFLAVAVALGLFAFDAGARSLELPLAGLTFRGFGIILPLLAGLALLTLLTLVSFNDFAHRLAMRVFGRVRFLRLGERLDSVYTAVKAYRHQPRALRLSFLSGIGVQAALAASWASVAAALGGTVPVAYYFVFIPLLNIVVNIPTIGGLGVREWAFVLFFTPDWLAGRLAPELALAAALLFLALDLTFALTGGIIFAVMRRQPDRAAGNDAGALLNRTKEVNNATGHELRTVPDTPTEH</sequence>
<evidence type="ECO:0000256" key="4">
    <source>
        <dbReference type="ARBA" id="ARBA00022989"/>
    </source>
</evidence>
<dbReference type="Pfam" id="PF03706">
    <property type="entry name" value="LPG_synthase_TM"/>
    <property type="match status" value="1"/>
</dbReference>
<reference evidence="8" key="1">
    <citation type="journal article" date="2020" name="mSystems">
        <title>Genome- and Community-Level Interaction Insights into Carbon Utilization and Element Cycling Functions of Hydrothermarchaeota in Hydrothermal Sediment.</title>
        <authorList>
            <person name="Zhou Z."/>
            <person name="Liu Y."/>
            <person name="Xu W."/>
            <person name="Pan J."/>
            <person name="Luo Z.H."/>
            <person name="Li M."/>
        </authorList>
    </citation>
    <scope>NUCLEOTIDE SEQUENCE [LARGE SCALE GENOMIC DNA]</scope>
    <source>
        <strain evidence="8">SpSt-1182</strain>
    </source>
</reference>
<evidence type="ECO:0000256" key="5">
    <source>
        <dbReference type="ARBA" id="ARBA00023136"/>
    </source>
</evidence>
<organism evidence="8">
    <name type="scientific">candidate division WOR-3 bacterium</name>
    <dbReference type="NCBI Taxonomy" id="2052148"/>
    <lineage>
        <taxon>Bacteria</taxon>
        <taxon>Bacteria division WOR-3</taxon>
    </lineage>
</organism>
<feature type="transmembrane region" description="Helical" evidence="7">
    <location>
        <begin position="449"/>
        <end position="472"/>
    </location>
</feature>
<keyword evidence="5 7" id="KW-0472">Membrane</keyword>
<dbReference type="Proteomes" id="UP000885672">
    <property type="component" value="Unassembled WGS sequence"/>
</dbReference>
<keyword evidence="3 7" id="KW-0812">Transmembrane</keyword>
<gene>
    <name evidence="8" type="ORF">ENN51_06035</name>
</gene>
<comment type="subcellular location">
    <subcellularLocation>
        <location evidence="1">Cell membrane</location>
        <topology evidence="1">Multi-pass membrane protein</topology>
    </subcellularLocation>
</comment>